<dbReference type="GO" id="GO:0005634">
    <property type="term" value="C:nucleus"/>
    <property type="evidence" value="ECO:0007669"/>
    <property type="project" value="TreeGrafter"/>
</dbReference>
<feature type="transmembrane region" description="Helical" evidence="1">
    <location>
        <begin position="44"/>
        <end position="62"/>
    </location>
</feature>
<accession>A0A8B8P383</accession>
<evidence type="ECO:0000313" key="3">
    <source>
        <dbReference type="RefSeq" id="XP_030529236.1"/>
    </source>
</evidence>
<protein>
    <submittedName>
        <fullName evidence="3">Uncharacterized protein LOC115740026 isoform X1</fullName>
    </submittedName>
</protein>
<dbReference type="GeneID" id="115740026"/>
<sequence length="164" mass="18254">MLILGNTLDQRVASVGVLTGQGIIATNDGHVYMWELSTGKRLGILHHFLGGSVSCIAAMILLQLSLQLLVMDGSYWFIGILSLRQWTGNDATMVWVFPRFRILFASDFSEGGFSKHVFRNCSIETGDQAAIWSTRVLFTQLALWSKIFPNFSLCNSLLKLPRGL</sequence>
<name>A0A8B8P383_9MYRT</name>
<dbReference type="Proteomes" id="UP000827889">
    <property type="component" value="Chromosome 5"/>
</dbReference>
<evidence type="ECO:0000256" key="1">
    <source>
        <dbReference type="SAM" id="Phobius"/>
    </source>
</evidence>
<organism evidence="2 3">
    <name type="scientific">Rhodamnia argentea</name>
    <dbReference type="NCBI Taxonomy" id="178133"/>
    <lineage>
        <taxon>Eukaryota</taxon>
        <taxon>Viridiplantae</taxon>
        <taxon>Streptophyta</taxon>
        <taxon>Embryophyta</taxon>
        <taxon>Tracheophyta</taxon>
        <taxon>Spermatophyta</taxon>
        <taxon>Magnoliopsida</taxon>
        <taxon>eudicotyledons</taxon>
        <taxon>Gunneridae</taxon>
        <taxon>Pentapetalae</taxon>
        <taxon>rosids</taxon>
        <taxon>malvids</taxon>
        <taxon>Myrtales</taxon>
        <taxon>Myrtaceae</taxon>
        <taxon>Myrtoideae</taxon>
        <taxon>Myrteae</taxon>
        <taxon>Australasian group</taxon>
        <taxon>Rhodamnia</taxon>
    </lineage>
</organism>
<dbReference type="RefSeq" id="XP_030529236.1">
    <property type="nucleotide sequence ID" value="XM_030673376.2"/>
</dbReference>
<keyword evidence="2" id="KW-1185">Reference proteome</keyword>
<gene>
    <name evidence="3" type="primary">LOC115740026</name>
</gene>
<evidence type="ECO:0000313" key="2">
    <source>
        <dbReference type="Proteomes" id="UP000827889"/>
    </source>
</evidence>
<proteinExistence type="predicted"/>
<keyword evidence="1" id="KW-0472">Membrane</keyword>
<reference evidence="3" key="1">
    <citation type="submission" date="2025-08" db="UniProtKB">
        <authorList>
            <consortium name="RefSeq"/>
        </authorList>
    </citation>
    <scope>IDENTIFICATION</scope>
    <source>
        <tissue evidence="3">Leaf</tissue>
    </source>
</reference>
<dbReference type="GO" id="GO:0051726">
    <property type="term" value="P:regulation of cell cycle"/>
    <property type="evidence" value="ECO:0007669"/>
    <property type="project" value="TreeGrafter"/>
</dbReference>
<dbReference type="AlphaFoldDB" id="A0A8B8P383"/>
<dbReference type="PANTHER" id="PTHR22715:SF1">
    <property type="entry name" value="DNA BINDING PROTEIN"/>
    <property type="match status" value="1"/>
</dbReference>
<keyword evidence="1" id="KW-0812">Transmembrane</keyword>
<keyword evidence="1" id="KW-1133">Transmembrane helix</keyword>
<dbReference type="PANTHER" id="PTHR22715">
    <property type="entry name" value="TRANSFORMING GROWTH FACTOR BETA REGULATED GENE 1"/>
    <property type="match status" value="1"/>
</dbReference>
<dbReference type="InterPro" id="IPR040092">
    <property type="entry name" value="TBRG1"/>
</dbReference>